<organism evidence="2 3">
    <name type="scientific">Pajaroellobacter abortibovis</name>
    <dbReference type="NCBI Taxonomy" id="1882918"/>
    <lineage>
        <taxon>Bacteria</taxon>
        <taxon>Pseudomonadati</taxon>
        <taxon>Myxococcota</taxon>
        <taxon>Polyangia</taxon>
        <taxon>Polyangiales</taxon>
        <taxon>Polyangiaceae</taxon>
    </lineage>
</organism>
<dbReference type="Pfam" id="PF01926">
    <property type="entry name" value="MMR_HSR1"/>
    <property type="match status" value="1"/>
</dbReference>
<dbReference type="OrthoDB" id="9805918at2"/>
<dbReference type="GO" id="GO:0019843">
    <property type="term" value="F:rRNA binding"/>
    <property type="evidence" value="ECO:0007669"/>
    <property type="project" value="TreeGrafter"/>
</dbReference>
<evidence type="ECO:0000313" key="2">
    <source>
        <dbReference type="EMBL" id="APS00307.1"/>
    </source>
</evidence>
<dbReference type="Gene3D" id="3.40.50.300">
    <property type="entry name" value="P-loop containing nucleotide triphosphate hydrolases"/>
    <property type="match status" value="1"/>
</dbReference>
<dbReference type="KEGG" id="pabo:BCY86_06140"/>
<dbReference type="RefSeq" id="WP_075276972.1">
    <property type="nucleotide sequence ID" value="NZ_CP016908.1"/>
</dbReference>
<reference evidence="2 3" key="1">
    <citation type="submission" date="2016-08" db="EMBL/GenBank/DDBJ databases">
        <title>Identification and validation of antigenic proteins from Pajaroellobacter abortibovis using de-novo genome sequence assembly and reverse vaccinology.</title>
        <authorList>
            <person name="Welly B.T."/>
            <person name="Miller M.R."/>
            <person name="Stott J.L."/>
            <person name="Blanchard M.T."/>
            <person name="Islas-Trejo A.D."/>
            <person name="O'Rourke S.M."/>
            <person name="Young A.E."/>
            <person name="Medrano J.F."/>
            <person name="Van Eenennaam A.L."/>
        </authorList>
    </citation>
    <scope>NUCLEOTIDE SEQUENCE [LARGE SCALE GENOMIC DNA]</scope>
    <source>
        <strain evidence="2 3">BTF92-0548A/99-0131</strain>
    </source>
</reference>
<dbReference type="AlphaFoldDB" id="A0A1L6MXY6"/>
<keyword evidence="3" id="KW-1185">Reference proteome</keyword>
<dbReference type="GO" id="GO:0005525">
    <property type="term" value="F:GTP binding"/>
    <property type="evidence" value="ECO:0007669"/>
    <property type="project" value="InterPro"/>
</dbReference>
<sequence>MPAYFPLSLMTHCPILIQRAGRIALLGQPNVGKSTLFNALMEFPLAITSRCPQTTRDSLIRIREWKDAQLVLVDTPRVHQSKTKLGDWMNCTAKSISNVQMSFY</sequence>
<dbReference type="InterPro" id="IPR005662">
    <property type="entry name" value="GTPase_Era-like"/>
</dbReference>
<dbReference type="PANTHER" id="PTHR42698:SF1">
    <property type="entry name" value="GTPASE ERA, MITOCHONDRIAL"/>
    <property type="match status" value="1"/>
</dbReference>
<name>A0A1L6MXY6_9BACT</name>
<dbReference type="PANTHER" id="PTHR42698">
    <property type="entry name" value="GTPASE ERA"/>
    <property type="match status" value="1"/>
</dbReference>
<dbReference type="Proteomes" id="UP000185544">
    <property type="component" value="Chromosome"/>
</dbReference>
<protein>
    <recommendedName>
        <fullName evidence="1">G domain-containing protein</fullName>
    </recommendedName>
</protein>
<accession>A0A1L6MXY6</accession>
<dbReference type="InterPro" id="IPR006073">
    <property type="entry name" value="GTP-bd"/>
</dbReference>
<feature type="domain" description="G" evidence="1">
    <location>
        <begin position="22"/>
        <end position="79"/>
    </location>
</feature>
<dbReference type="GO" id="GO:0000028">
    <property type="term" value="P:ribosomal small subunit assembly"/>
    <property type="evidence" value="ECO:0007669"/>
    <property type="project" value="TreeGrafter"/>
</dbReference>
<gene>
    <name evidence="2" type="ORF">BCY86_06140</name>
</gene>
<dbReference type="STRING" id="1882918.BCY86_06140"/>
<dbReference type="GO" id="GO:0043024">
    <property type="term" value="F:ribosomal small subunit binding"/>
    <property type="evidence" value="ECO:0007669"/>
    <property type="project" value="TreeGrafter"/>
</dbReference>
<proteinExistence type="predicted"/>
<evidence type="ECO:0000313" key="3">
    <source>
        <dbReference type="Proteomes" id="UP000185544"/>
    </source>
</evidence>
<dbReference type="SUPFAM" id="SSF52540">
    <property type="entry name" value="P-loop containing nucleoside triphosphate hydrolases"/>
    <property type="match status" value="1"/>
</dbReference>
<dbReference type="EMBL" id="CP016908">
    <property type="protein sequence ID" value="APS00307.1"/>
    <property type="molecule type" value="Genomic_DNA"/>
</dbReference>
<dbReference type="GO" id="GO:0005829">
    <property type="term" value="C:cytosol"/>
    <property type="evidence" value="ECO:0007669"/>
    <property type="project" value="TreeGrafter"/>
</dbReference>
<dbReference type="InterPro" id="IPR027417">
    <property type="entry name" value="P-loop_NTPase"/>
</dbReference>
<evidence type="ECO:0000259" key="1">
    <source>
        <dbReference type="Pfam" id="PF01926"/>
    </source>
</evidence>